<evidence type="ECO:0000256" key="3">
    <source>
        <dbReference type="ARBA" id="ARBA00022729"/>
    </source>
</evidence>
<evidence type="ECO:0000313" key="14">
    <source>
        <dbReference type="Proteomes" id="UP001373714"/>
    </source>
</evidence>
<reference evidence="13 14" key="1">
    <citation type="submission" date="2019-10" db="EMBL/GenBank/DDBJ databases">
        <authorList>
            <person name="Palmer J.M."/>
        </authorList>
    </citation>
    <scope>NUCLEOTIDE SEQUENCE [LARGE SCALE GENOMIC DNA]</scope>
    <source>
        <strain evidence="13 14">TWF730</strain>
    </source>
</reference>
<comment type="similarity">
    <text evidence="1 10">Belongs to the lysophospholipase family.</text>
</comment>
<dbReference type="EMBL" id="JAVHNS010000007">
    <property type="protein sequence ID" value="KAK6349373.1"/>
    <property type="molecule type" value="Genomic_DNA"/>
</dbReference>
<dbReference type="PANTHER" id="PTHR10728">
    <property type="entry name" value="CYTOSOLIC PHOSPHOLIPASE A2"/>
    <property type="match status" value="1"/>
</dbReference>
<dbReference type="EC" id="3.1.1.5" evidence="2 10"/>
<feature type="chain" id="PRO_5043088341" description="Lysophospholipase" evidence="10">
    <location>
        <begin position="36"/>
        <end position="686"/>
    </location>
</feature>
<feature type="compositionally biased region" description="Basic and acidic residues" evidence="11">
    <location>
        <begin position="625"/>
        <end position="636"/>
    </location>
</feature>
<evidence type="ECO:0000313" key="13">
    <source>
        <dbReference type="EMBL" id="KAK6349373.1"/>
    </source>
</evidence>
<gene>
    <name evidence="13" type="primary">PLB1_1</name>
    <name evidence="13" type="ORF">TWF730_010120</name>
</gene>
<feature type="compositionally biased region" description="Polar residues" evidence="11">
    <location>
        <begin position="645"/>
        <end position="657"/>
    </location>
</feature>
<name>A0AAV9UUH7_9PEZI</name>
<dbReference type="SMART" id="SM00022">
    <property type="entry name" value="PLAc"/>
    <property type="match status" value="1"/>
</dbReference>
<feature type="domain" description="PLA2c" evidence="12">
    <location>
        <begin position="81"/>
        <end position="623"/>
    </location>
</feature>
<evidence type="ECO:0000256" key="2">
    <source>
        <dbReference type="ARBA" id="ARBA00013274"/>
    </source>
</evidence>
<evidence type="ECO:0000256" key="5">
    <source>
        <dbReference type="ARBA" id="ARBA00022963"/>
    </source>
</evidence>
<evidence type="ECO:0000256" key="11">
    <source>
        <dbReference type="SAM" id="MobiDB-lite"/>
    </source>
</evidence>
<evidence type="ECO:0000256" key="8">
    <source>
        <dbReference type="ARBA" id="ARBA00049531"/>
    </source>
</evidence>
<dbReference type="PROSITE" id="PS51210">
    <property type="entry name" value="PLA2C"/>
    <property type="match status" value="1"/>
</dbReference>
<keyword evidence="5 9" id="KW-0442">Lipid degradation</keyword>
<dbReference type="SUPFAM" id="SSF52151">
    <property type="entry name" value="FabD/lysophospholipase-like"/>
    <property type="match status" value="1"/>
</dbReference>
<evidence type="ECO:0000259" key="12">
    <source>
        <dbReference type="PROSITE" id="PS51210"/>
    </source>
</evidence>
<dbReference type="Gene3D" id="3.40.1090.10">
    <property type="entry name" value="Cytosolic phospholipase A2 catalytic domain"/>
    <property type="match status" value="1"/>
</dbReference>
<keyword evidence="4 9" id="KW-0378">Hydrolase</keyword>
<evidence type="ECO:0000256" key="10">
    <source>
        <dbReference type="RuleBase" id="RU362103"/>
    </source>
</evidence>
<evidence type="ECO:0000256" key="9">
    <source>
        <dbReference type="PROSITE-ProRule" id="PRU00555"/>
    </source>
</evidence>
<sequence>MRPSRFGSDISPSSSKSLFLVTLTTVLFFISLVHAVPPPRDQTTTGKQPSKRNLETRDLIDSIKNIFGFNTKTGYAPFQVMSPAEEVTVRRGGKFAKDEAGWVNGRMKVANAALTEYLGRVGMEGFDYKTFMKGYTPTIGMAFSGGGYRAMLNGAGVISAFDSRNPKAMGPGGLGGLLQGTTYLSGLSGGGWLVGSMAVNEFPSIKQIQESERMWKLEDSIFSPLGKSFKYYPSILAQAKEKLDAGFDITLTDIWSLMLSRVFIDKPDGGPNTTLSGIAGCRAFRNFQMPFPMFLANGRAEGDTLIHLNATVFEINPLEFGSHDPSVNAFSQTRMLGSDYHDGKPEVGGKLINGFDNAAFVMGTSSSLFNQVLIDIKRNNANVFGGGFVKDLVIRALEFLSKIEFDIADWAPNPFFGFNPEVNPSALSKNLTLVDGGLDLENIPFNPLLVPHRGVDVIFANDNSADVVRFDNGLPSNWPNGTSMVATYDRFKRALMAPGTSFPEVPDINTFINKGLNSRPTWFGCDAKKVSNTPSPLVVYIPNAPYTAFSNTSTFRMSYEDFERDMLIDNGYMIATQGDGEIDPEWPACVGCAVVHREMERRGSITEQCKRCMQRYCWDGKRNSTRPGEYEPELKLKPGRPIRLTQPNRPNRPANGTFTFATHSIKRPASPYIEDFTDYSRFRDYA</sequence>
<proteinExistence type="inferred from homology"/>
<evidence type="ECO:0000256" key="7">
    <source>
        <dbReference type="ARBA" id="ARBA00023180"/>
    </source>
</evidence>
<evidence type="ECO:0000256" key="6">
    <source>
        <dbReference type="ARBA" id="ARBA00023098"/>
    </source>
</evidence>
<comment type="catalytic activity">
    <reaction evidence="8 10">
        <text>a 1-acyl-sn-glycero-3-phosphocholine + H2O = sn-glycerol 3-phosphocholine + a fatty acid + H(+)</text>
        <dbReference type="Rhea" id="RHEA:15177"/>
        <dbReference type="ChEBI" id="CHEBI:15377"/>
        <dbReference type="ChEBI" id="CHEBI:15378"/>
        <dbReference type="ChEBI" id="CHEBI:16870"/>
        <dbReference type="ChEBI" id="CHEBI:28868"/>
        <dbReference type="ChEBI" id="CHEBI:58168"/>
        <dbReference type="EC" id="3.1.1.5"/>
    </reaction>
</comment>
<dbReference type="Proteomes" id="UP001373714">
    <property type="component" value="Unassembled WGS sequence"/>
</dbReference>
<dbReference type="Pfam" id="PF01735">
    <property type="entry name" value="PLA2_B"/>
    <property type="match status" value="1"/>
</dbReference>
<dbReference type="InterPro" id="IPR002642">
    <property type="entry name" value="LysoPLipase_cat_dom"/>
</dbReference>
<dbReference type="GO" id="GO:0005829">
    <property type="term" value="C:cytosol"/>
    <property type="evidence" value="ECO:0007669"/>
    <property type="project" value="TreeGrafter"/>
</dbReference>
<dbReference type="GO" id="GO:0004622">
    <property type="term" value="F:phosphatidylcholine lysophospholipase activity"/>
    <property type="evidence" value="ECO:0007669"/>
    <property type="project" value="UniProtKB-EC"/>
</dbReference>
<dbReference type="InterPro" id="IPR016035">
    <property type="entry name" value="Acyl_Trfase/lysoPLipase"/>
</dbReference>
<accession>A0AAV9UUH7</accession>
<dbReference type="GO" id="GO:0004623">
    <property type="term" value="F:phospholipase A2 activity"/>
    <property type="evidence" value="ECO:0007669"/>
    <property type="project" value="TreeGrafter"/>
</dbReference>
<evidence type="ECO:0000256" key="1">
    <source>
        <dbReference type="ARBA" id="ARBA00008780"/>
    </source>
</evidence>
<keyword evidence="7" id="KW-0325">Glycoprotein</keyword>
<feature type="signal peptide" evidence="10">
    <location>
        <begin position="1"/>
        <end position="35"/>
    </location>
</feature>
<dbReference type="PANTHER" id="PTHR10728:SF33">
    <property type="entry name" value="LYSOPHOSPHOLIPASE 1-RELATED"/>
    <property type="match status" value="1"/>
</dbReference>
<evidence type="ECO:0000256" key="4">
    <source>
        <dbReference type="ARBA" id="ARBA00022801"/>
    </source>
</evidence>
<protein>
    <recommendedName>
        <fullName evidence="2 10">Lysophospholipase</fullName>
        <ecNumber evidence="2 10">3.1.1.5</ecNumber>
    </recommendedName>
</protein>
<organism evidence="13 14">
    <name type="scientific">Orbilia blumenaviensis</name>
    <dbReference type="NCBI Taxonomy" id="1796055"/>
    <lineage>
        <taxon>Eukaryota</taxon>
        <taxon>Fungi</taxon>
        <taxon>Dikarya</taxon>
        <taxon>Ascomycota</taxon>
        <taxon>Pezizomycotina</taxon>
        <taxon>Orbiliomycetes</taxon>
        <taxon>Orbiliales</taxon>
        <taxon>Orbiliaceae</taxon>
        <taxon>Orbilia</taxon>
    </lineage>
</organism>
<comment type="caution">
    <text evidence="13">The sequence shown here is derived from an EMBL/GenBank/DDBJ whole genome shotgun (WGS) entry which is preliminary data.</text>
</comment>
<dbReference type="GO" id="GO:0046475">
    <property type="term" value="P:glycerophospholipid catabolic process"/>
    <property type="evidence" value="ECO:0007669"/>
    <property type="project" value="TreeGrafter"/>
</dbReference>
<keyword evidence="14" id="KW-1185">Reference proteome</keyword>
<feature type="region of interest" description="Disordered" evidence="11">
    <location>
        <begin position="625"/>
        <end position="657"/>
    </location>
</feature>
<dbReference type="FunFam" id="3.40.1090.10:FF:000010">
    <property type="entry name" value="Lysophospholipase"/>
    <property type="match status" value="1"/>
</dbReference>
<keyword evidence="3 10" id="KW-0732">Signal</keyword>
<keyword evidence="6 9" id="KW-0443">Lipid metabolism</keyword>
<dbReference type="AlphaFoldDB" id="A0AAV9UUH7"/>